<dbReference type="Proteomes" id="UP000054776">
    <property type="component" value="Unassembled WGS sequence"/>
</dbReference>
<evidence type="ECO:0000313" key="2">
    <source>
        <dbReference type="Proteomes" id="UP000054776"/>
    </source>
</evidence>
<sequence length="354" mass="38646">MHAERLSTTGDSVGVHSHGQVSEFKAAAAFLQKAKINAKDTRLSHLRRRRYCASGGVQATPDLIVLASSGTCCSVDHQCDVEDDSERVIFLEGNILPSMIEVTGDGDASRYLYSRGLIVFSRRLTARQRHKSTSAPIYWTLVLHCMVNAHPTGRTLLNDLRLGIDHFDSVNKGDRWSGDPAGKAVVDEECTFEPDVAIYVGGDGGAQHSQRNGQLTEMTRMNSKVQEIAHKRALLFNKMDEGHCLKGNCPSCDKTSLLSQCGQTGGQLAGKRAHWCWTSVVPGGSASVILPTHCRMVKGDDHDQSCKPSRLWEQRNADFKTAPAPSGLTLMTLTCDVALAKAYLCIPAVIRKKI</sequence>
<comment type="caution">
    <text evidence="1">The sequence shown here is derived from an EMBL/GenBank/DDBJ whole genome shotgun (WGS) entry which is preliminary data.</text>
</comment>
<protein>
    <submittedName>
        <fullName evidence="1">Uncharacterized protein</fullName>
    </submittedName>
</protein>
<dbReference type="InParanoid" id="A0A0V1BKQ0"/>
<dbReference type="OrthoDB" id="10363395at2759"/>
<dbReference type="EMBL" id="JYDH01000034">
    <property type="protein sequence ID" value="KRY37336.1"/>
    <property type="molecule type" value="Genomic_DNA"/>
</dbReference>
<keyword evidence="2" id="KW-1185">Reference proteome</keyword>
<reference evidence="1 2" key="1">
    <citation type="submission" date="2015-01" db="EMBL/GenBank/DDBJ databases">
        <title>Evolution of Trichinella species and genotypes.</title>
        <authorList>
            <person name="Korhonen P.K."/>
            <person name="Edoardo P."/>
            <person name="Giuseppe L.R."/>
            <person name="Gasser R.B."/>
        </authorList>
    </citation>
    <scope>NUCLEOTIDE SEQUENCE [LARGE SCALE GENOMIC DNA]</scope>
    <source>
        <strain evidence="1">ISS3</strain>
    </source>
</reference>
<accession>A0A0V1BKQ0</accession>
<evidence type="ECO:0000313" key="1">
    <source>
        <dbReference type="EMBL" id="KRY37336.1"/>
    </source>
</evidence>
<organism evidence="1 2">
    <name type="scientific">Trichinella spiralis</name>
    <name type="common">Trichina worm</name>
    <dbReference type="NCBI Taxonomy" id="6334"/>
    <lineage>
        <taxon>Eukaryota</taxon>
        <taxon>Metazoa</taxon>
        <taxon>Ecdysozoa</taxon>
        <taxon>Nematoda</taxon>
        <taxon>Enoplea</taxon>
        <taxon>Dorylaimia</taxon>
        <taxon>Trichinellida</taxon>
        <taxon>Trichinellidae</taxon>
        <taxon>Trichinella</taxon>
    </lineage>
</organism>
<gene>
    <name evidence="1" type="ORF">T01_6469</name>
</gene>
<proteinExistence type="predicted"/>
<name>A0A0V1BKQ0_TRISP</name>
<dbReference type="AlphaFoldDB" id="A0A0V1BKQ0"/>